<organism evidence="2 3">
    <name type="scientific">Cellulomonas aerilata</name>
    <dbReference type="NCBI Taxonomy" id="515326"/>
    <lineage>
        <taxon>Bacteria</taxon>
        <taxon>Bacillati</taxon>
        <taxon>Actinomycetota</taxon>
        <taxon>Actinomycetes</taxon>
        <taxon>Micrococcales</taxon>
        <taxon>Cellulomonadaceae</taxon>
        <taxon>Cellulomonas</taxon>
    </lineage>
</organism>
<sequence length="152" mass="16346">MRSFRTRSTPAVAAAVGLAVLTSATAVYAVGLQPDGTHLRAQWTTGGQAWLELEDRNVEPSICFIWDHPAPQDGDSFSSRILTRTGTEVVDLGTADQWVDGAGEGCEIPRDDRYRDVFANPGNYVVEFEVVENQGTAPTAPVRSGPLQPATT</sequence>
<comment type="caution">
    <text evidence="2">The sequence shown here is derived from an EMBL/GenBank/DDBJ whole genome shotgun (WGS) entry which is preliminary data.</text>
</comment>
<gene>
    <name evidence="2" type="ORF">CAE01nite_17950</name>
</gene>
<feature type="signal peptide" evidence="1">
    <location>
        <begin position="1"/>
        <end position="29"/>
    </location>
</feature>
<evidence type="ECO:0000256" key="1">
    <source>
        <dbReference type="SAM" id="SignalP"/>
    </source>
</evidence>
<dbReference type="OrthoDB" id="9856606at2"/>
<proteinExistence type="predicted"/>
<evidence type="ECO:0000313" key="3">
    <source>
        <dbReference type="Proteomes" id="UP000321181"/>
    </source>
</evidence>
<name>A0A512DCX9_9CELL</name>
<feature type="chain" id="PRO_5022021461" evidence="1">
    <location>
        <begin position="30"/>
        <end position="152"/>
    </location>
</feature>
<accession>A0A512DCX9</accession>
<reference evidence="2 3" key="1">
    <citation type="submission" date="2019-07" db="EMBL/GenBank/DDBJ databases">
        <title>Whole genome shotgun sequence of Cellulomonas aerilata NBRC 106308.</title>
        <authorList>
            <person name="Hosoyama A."/>
            <person name="Uohara A."/>
            <person name="Ohji S."/>
            <person name="Ichikawa N."/>
        </authorList>
    </citation>
    <scope>NUCLEOTIDE SEQUENCE [LARGE SCALE GENOMIC DNA]</scope>
    <source>
        <strain evidence="2 3">NBRC 106308</strain>
    </source>
</reference>
<dbReference type="EMBL" id="BJYY01000013">
    <property type="protein sequence ID" value="GEO34070.1"/>
    <property type="molecule type" value="Genomic_DNA"/>
</dbReference>
<evidence type="ECO:0000313" key="2">
    <source>
        <dbReference type="EMBL" id="GEO34070.1"/>
    </source>
</evidence>
<dbReference type="Proteomes" id="UP000321181">
    <property type="component" value="Unassembled WGS sequence"/>
</dbReference>
<keyword evidence="1" id="KW-0732">Signal</keyword>
<dbReference type="AlphaFoldDB" id="A0A512DCX9"/>
<keyword evidence="3" id="KW-1185">Reference proteome</keyword>
<dbReference type="RefSeq" id="WP_146903037.1">
    <property type="nucleotide sequence ID" value="NZ_BAAARM010000003.1"/>
</dbReference>
<protein>
    <submittedName>
        <fullName evidence="2">Uncharacterized protein</fullName>
    </submittedName>
</protein>